<name>A0A4Q2U9K8_9HYPH</name>
<feature type="signal peptide" evidence="2">
    <location>
        <begin position="1"/>
        <end position="21"/>
    </location>
</feature>
<sequence length="212" mass="21277">MRSITLGLALGLLGGVAMASAAGAQTPPAPPSPPPALKQPAAGPAPAPAAPQPGMPPANAPTPPAAPGQQSAQNGQPAVPAPSGPPEGMIVETPNGFYLVRPGDPNPQHLDFGRGGQGPMRMGQPGPGRPMMGQAGLPDGEDAMGDMAEDGAPPPPPPRRGPPPRPPEAKGAHLHIHTPNLDVNVKCPDDEPIKGCVDAISQLMDKANTQTH</sequence>
<feature type="compositionally biased region" description="Pro residues" evidence="1">
    <location>
        <begin position="27"/>
        <end position="66"/>
    </location>
</feature>
<dbReference type="EMBL" id="QYBB01000002">
    <property type="protein sequence ID" value="RYC33493.1"/>
    <property type="molecule type" value="Genomic_DNA"/>
</dbReference>
<feature type="compositionally biased region" description="Pro residues" evidence="1">
    <location>
        <begin position="152"/>
        <end position="166"/>
    </location>
</feature>
<protein>
    <submittedName>
        <fullName evidence="3">Uncharacterized protein</fullName>
    </submittedName>
</protein>
<dbReference type="AlphaFoldDB" id="A0A4Q2U9K8"/>
<organism evidence="3 4">
    <name type="scientific">Lichenibacterium minor</name>
    <dbReference type="NCBI Taxonomy" id="2316528"/>
    <lineage>
        <taxon>Bacteria</taxon>
        <taxon>Pseudomonadati</taxon>
        <taxon>Pseudomonadota</taxon>
        <taxon>Alphaproteobacteria</taxon>
        <taxon>Hyphomicrobiales</taxon>
        <taxon>Lichenihabitantaceae</taxon>
        <taxon>Lichenibacterium</taxon>
    </lineage>
</organism>
<feature type="compositionally biased region" description="Low complexity" evidence="1">
    <location>
        <begin position="119"/>
        <end position="134"/>
    </location>
</feature>
<proteinExistence type="predicted"/>
<accession>A0A4Q2U9K8</accession>
<gene>
    <name evidence="3" type="ORF">D3273_03215</name>
</gene>
<feature type="chain" id="PRO_5020326089" evidence="2">
    <location>
        <begin position="22"/>
        <end position="212"/>
    </location>
</feature>
<dbReference type="RefSeq" id="WP_129223434.1">
    <property type="nucleotide sequence ID" value="NZ_QYBB01000002.1"/>
</dbReference>
<dbReference type="Proteomes" id="UP000290759">
    <property type="component" value="Unassembled WGS sequence"/>
</dbReference>
<keyword evidence="2" id="KW-0732">Signal</keyword>
<evidence type="ECO:0000256" key="1">
    <source>
        <dbReference type="SAM" id="MobiDB-lite"/>
    </source>
</evidence>
<keyword evidence="4" id="KW-1185">Reference proteome</keyword>
<reference evidence="3 4" key="2">
    <citation type="submission" date="2019-02" db="EMBL/GenBank/DDBJ databases">
        <title>'Lichenibacterium ramalinii' gen. nov. sp. nov., 'Lichenibacterium minor' gen. nov. sp. nov.</title>
        <authorList>
            <person name="Pankratov T."/>
        </authorList>
    </citation>
    <scope>NUCLEOTIDE SEQUENCE [LARGE SCALE GENOMIC DNA]</scope>
    <source>
        <strain evidence="3 4">RmlP026</strain>
    </source>
</reference>
<reference evidence="3 4" key="1">
    <citation type="submission" date="2018-12" db="EMBL/GenBank/DDBJ databases">
        <authorList>
            <person name="Grouzdev D.S."/>
            <person name="Krutkina M.S."/>
        </authorList>
    </citation>
    <scope>NUCLEOTIDE SEQUENCE [LARGE SCALE GENOMIC DNA]</scope>
    <source>
        <strain evidence="3 4">RmlP026</strain>
    </source>
</reference>
<feature type="compositionally biased region" description="Low complexity" evidence="1">
    <location>
        <begin position="67"/>
        <end position="78"/>
    </location>
</feature>
<evidence type="ECO:0000256" key="2">
    <source>
        <dbReference type="SAM" id="SignalP"/>
    </source>
</evidence>
<evidence type="ECO:0000313" key="4">
    <source>
        <dbReference type="Proteomes" id="UP000290759"/>
    </source>
</evidence>
<feature type="compositionally biased region" description="Acidic residues" evidence="1">
    <location>
        <begin position="139"/>
        <end position="149"/>
    </location>
</feature>
<evidence type="ECO:0000313" key="3">
    <source>
        <dbReference type="EMBL" id="RYC33493.1"/>
    </source>
</evidence>
<dbReference type="OrthoDB" id="8005858at2"/>
<feature type="region of interest" description="Disordered" evidence="1">
    <location>
        <begin position="21"/>
        <end position="183"/>
    </location>
</feature>
<comment type="caution">
    <text evidence="3">The sequence shown here is derived from an EMBL/GenBank/DDBJ whole genome shotgun (WGS) entry which is preliminary data.</text>
</comment>